<organism evidence="1">
    <name type="scientific">marine sediment metagenome</name>
    <dbReference type="NCBI Taxonomy" id="412755"/>
    <lineage>
        <taxon>unclassified sequences</taxon>
        <taxon>metagenomes</taxon>
        <taxon>ecological metagenomes</taxon>
    </lineage>
</organism>
<dbReference type="AlphaFoldDB" id="A0A0F9FXX8"/>
<reference evidence="1" key="1">
    <citation type="journal article" date="2015" name="Nature">
        <title>Complex archaea that bridge the gap between prokaryotes and eukaryotes.</title>
        <authorList>
            <person name="Spang A."/>
            <person name="Saw J.H."/>
            <person name="Jorgensen S.L."/>
            <person name="Zaremba-Niedzwiedzka K."/>
            <person name="Martijn J."/>
            <person name="Lind A.E."/>
            <person name="van Eijk R."/>
            <person name="Schleper C."/>
            <person name="Guy L."/>
            <person name="Ettema T.J."/>
        </authorList>
    </citation>
    <scope>NUCLEOTIDE SEQUENCE</scope>
</reference>
<feature type="non-terminal residue" evidence="1">
    <location>
        <position position="106"/>
    </location>
</feature>
<evidence type="ECO:0000313" key="1">
    <source>
        <dbReference type="EMBL" id="KKL83106.1"/>
    </source>
</evidence>
<sequence length="106" mass="11808">MSCNFCRDSIEGLKEIEISPKKAQPLIFSPTPQGTGGLTLSPDFAGISNGKLYRCQWCTEYWHKKSKLKMIQTDPGDGTPGFGLDFFWVNEAVPMGYDLDKIKGDL</sequence>
<comment type="caution">
    <text evidence="1">The sequence shown here is derived from an EMBL/GenBank/DDBJ whole genome shotgun (WGS) entry which is preliminary data.</text>
</comment>
<protein>
    <submittedName>
        <fullName evidence="1">Uncharacterized protein</fullName>
    </submittedName>
</protein>
<dbReference type="EMBL" id="LAZR01022082">
    <property type="protein sequence ID" value="KKL83106.1"/>
    <property type="molecule type" value="Genomic_DNA"/>
</dbReference>
<gene>
    <name evidence="1" type="ORF">LCGC14_1978130</name>
</gene>
<accession>A0A0F9FXX8</accession>
<name>A0A0F9FXX8_9ZZZZ</name>
<proteinExistence type="predicted"/>